<name>A0AAV7JGN8_9METZ</name>
<dbReference type="Proteomes" id="UP001165289">
    <property type="component" value="Unassembled WGS sequence"/>
</dbReference>
<evidence type="ECO:0000256" key="1">
    <source>
        <dbReference type="SAM" id="MobiDB-lite"/>
    </source>
</evidence>
<dbReference type="PANTHER" id="PTHR45749">
    <property type="match status" value="1"/>
</dbReference>
<feature type="region of interest" description="Disordered" evidence="1">
    <location>
        <begin position="41"/>
        <end position="113"/>
    </location>
</feature>
<comment type="caution">
    <text evidence="2">The sequence shown here is derived from an EMBL/GenBank/DDBJ whole genome shotgun (WGS) entry which is preliminary data.</text>
</comment>
<gene>
    <name evidence="2" type="ORF">LOD99_8415</name>
</gene>
<dbReference type="EMBL" id="JAKMXF010000336">
    <property type="protein sequence ID" value="KAI6647828.1"/>
    <property type="molecule type" value="Genomic_DNA"/>
</dbReference>
<sequence length="209" mass="23092">MSRKFNITNSSQLTLFATYKRIKLTSADGKDITYDNIDHSREAQEPDFVPPCDTSNLVSSDPIDKTTLPSRAPTQKSISPETPNVKLHPPLDIAQGPNDKPIQPSGHTCRFPSTLVGTKKRQFNPEWYVDDKANIHERFLTFVDAISLTAESLTTYFISTLSKHGLDRSCIVSQGNDGAAVMSGNCHGVQQRMKEINPCANTSIAMHTN</sequence>
<accession>A0AAV7JGN8</accession>
<dbReference type="PANTHER" id="PTHR45749:SF37">
    <property type="entry name" value="OS05G0311600 PROTEIN"/>
    <property type="match status" value="1"/>
</dbReference>
<reference evidence="2 3" key="1">
    <citation type="journal article" date="2023" name="BMC Biol.">
        <title>The compact genome of the sponge Oopsacas minuta (Hexactinellida) is lacking key metazoan core genes.</title>
        <authorList>
            <person name="Santini S."/>
            <person name="Schenkelaars Q."/>
            <person name="Jourda C."/>
            <person name="Duchesne M."/>
            <person name="Belahbib H."/>
            <person name="Rocher C."/>
            <person name="Selva M."/>
            <person name="Riesgo A."/>
            <person name="Vervoort M."/>
            <person name="Leys S.P."/>
            <person name="Kodjabachian L."/>
            <person name="Le Bivic A."/>
            <person name="Borchiellini C."/>
            <person name="Claverie J.M."/>
            <person name="Renard E."/>
        </authorList>
    </citation>
    <scope>NUCLEOTIDE SEQUENCE [LARGE SCALE GENOMIC DNA]</scope>
    <source>
        <strain evidence="2">SPO-2</strain>
    </source>
</reference>
<evidence type="ECO:0000313" key="2">
    <source>
        <dbReference type="EMBL" id="KAI6647828.1"/>
    </source>
</evidence>
<evidence type="ECO:0000313" key="3">
    <source>
        <dbReference type="Proteomes" id="UP001165289"/>
    </source>
</evidence>
<proteinExistence type="predicted"/>
<organism evidence="2 3">
    <name type="scientific">Oopsacas minuta</name>
    <dbReference type="NCBI Taxonomy" id="111878"/>
    <lineage>
        <taxon>Eukaryota</taxon>
        <taxon>Metazoa</taxon>
        <taxon>Porifera</taxon>
        <taxon>Hexactinellida</taxon>
        <taxon>Hexasterophora</taxon>
        <taxon>Lyssacinosida</taxon>
        <taxon>Leucopsacidae</taxon>
        <taxon>Oopsacas</taxon>
    </lineage>
</organism>
<feature type="compositionally biased region" description="Polar residues" evidence="1">
    <location>
        <begin position="67"/>
        <end position="82"/>
    </location>
</feature>
<dbReference type="AlphaFoldDB" id="A0AAV7JGN8"/>
<protein>
    <submittedName>
        <fullName evidence="2">Zinc finger MYM-type protein 1-like</fullName>
    </submittedName>
</protein>
<keyword evidence="3" id="KW-1185">Reference proteome</keyword>